<keyword evidence="5" id="KW-1185">Reference proteome</keyword>
<dbReference type="Gene3D" id="3.40.225.10">
    <property type="entry name" value="Class II aldolase/adducin N-terminal domain"/>
    <property type="match status" value="1"/>
</dbReference>
<organism evidence="4 5">
    <name type="scientific">Marinactinospora rubrisoli</name>
    <dbReference type="NCBI Taxonomy" id="2715399"/>
    <lineage>
        <taxon>Bacteria</taxon>
        <taxon>Bacillati</taxon>
        <taxon>Actinomycetota</taxon>
        <taxon>Actinomycetes</taxon>
        <taxon>Streptosporangiales</taxon>
        <taxon>Nocardiopsidaceae</taxon>
        <taxon>Marinactinospora</taxon>
    </lineage>
</organism>
<dbReference type="InterPro" id="IPR036409">
    <property type="entry name" value="Aldolase_II/adducin_N_sf"/>
</dbReference>
<evidence type="ECO:0000256" key="2">
    <source>
        <dbReference type="ARBA" id="ARBA00023239"/>
    </source>
</evidence>
<dbReference type="EMBL" id="JBHTBH010000001">
    <property type="protein sequence ID" value="MFC7326295.1"/>
    <property type="molecule type" value="Genomic_DNA"/>
</dbReference>
<keyword evidence="1" id="KW-0479">Metal-binding</keyword>
<feature type="domain" description="Class II aldolase/adducin N-terminal" evidence="3">
    <location>
        <begin position="8"/>
        <end position="181"/>
    </location>
</feature>
<comment type="caution">
    <text evidence="4">The sequence shown here is derived from an EMBL/GenBank/DDBJ whole genome shotgun (WGS) entry which is preliminary data.</text>
</comment>
<protein>
    <submittedName>
        <fullName evidence="4">Class II aldolase/adducin family protein</fullName>
    </submittedName>
</protein>
<dbReference type="InterPro" id="IPR001303">
    <property type="entry name" value="Aldolase_II/adducin_N"/>
</dbReference>
<sequence>MLLEQERRDVCLTARRLAEAGIAGGGAGTVSVRSGDLVVLTPTGVALDRLDPGDCPVLALDGRLLEGRREPAAETTLHMGVYRTTDAGAVVHAHGENTAAVSAALAELPPVHHRAAALGGAIPVAPYATYGTAELSDQVCKALKAKRAALLANHGGVAVGRDLAQALENARLLEWLCGVYIRARSIGEPRVLSEDELADIRRRDGYGWGGPDIWP</sequence>
<proteinExistence type="predicted"/>
<evidence type="ECO:0000313" key="4">
    <source>
        <dbReference type="EMBL" id="MFC7326295.1"/>
    </source>
</evidence>
<keyword evidence="2" id="KW-0456">Lyase</keyword>
<dbReference type="SUPFAM" id="SSF53639">
    <property type="entry name" value="AraD/HMP-PK domain-like"/>
    <property type="match status" value="1"/>
</dbReference>
<name>A0ABW2KBE1_9ACTN</name>
<dbReference type="RefSeq" id="WP_379868065.1">
    <property type="nucleotide sequence ID" value="NZ_JBHTBH010000001.1"/>
</dbReference>
<dbReference type="SMART" id="SM01007">
    <property type="entry name" value="Aldolase_II"/>
    <property type="match status" value="1"/>
</dbReference>
<dbReference type="PANTHER" id="PTHR22789:SF0">
    <property type="entry name" value="3-OXO-TETRONATE 4-PHOSPHATE DECARBOXYLASE-RELATED"/>
    <property type="match status" value="1"/>
</dbReference>
<dbReference type="Pfam" id="PF00596">
    <property type="entry name" value="Aldolase_II"/>
    <property type="match status" value="1"/>
</dbReference>
<evidence type="ECO:0000313" key="5">
    <source>
        <dbReference type="Proteomes" id="UP001596540"/>
    </source>
</evidence>
<accession>A0ABW2KBE1</accession>
<dbReference type="Proteomes" id="UP001596540">
    <property type="component" value="Unassembled WGS sequence"/>
</dbReference>
<evidence type="ECO:0000256" key="1">
    <source>
        <dbReference type="ARBA" id="ARBA00022723"/>
    </source>
</evidence>
<dbReference type="InterPro" id="IPR050197">
    <property type="entry name" value="Aldolase_class_II_sugar_metab"/>
</dbReference>
<dbReference type="PANTHER" id="PTHR22789">
    <property type="entry name" value="FUCULOSE PHOSPHATE ALDOLASE"/>
    <property type="match status" value="1"/>
</dbReference>
<evidence type="ECO:0000259" key="3">
    <source>
        <dbReference type="SMART" id="SM01007"/>
    </source>
</evidence>
<reference evidence="5" key="1">
    <citation type="journal article" date="2019" name="Int. J. Syst. Evol. Microbiol.">
        <title>The Global Catalogue of Microorganisms (GCM) 10K type strain sequencing project: providing services to taxonomists for standard genome sequencing and annotation.</title>
        <authorList>
            <consortium name="The Broad Institute Genomics Platform"/>
            <consortium name="The Broad Institute Genome Sequencing Center for Infectious Disease"/>
            <person name="Wu L."/>
            <person name="Ma J."/>
        </authorList>
    </citation>
    <scope>NUCLEOTIDE SEQUENCE [LARGE SCALE GENOMIC DNA]</scope>
    <source>
        <strain evidence="5">CGMCC 4.7382</strain>
    </source>
</reference>
<gene>
    <name evidence="4" type="ORF">ACFQRF_00960</name>
</gene>